<dbReference type="CDD" id="cd02930">
    <property type="entry name" value="DCR_FMN"/>
    <property type="match status" value="1"/>
</dbReference>
<dbReference type="PANTHER" id="PTHR42917">
    <property type="entry name" value="2,4-DIENOYL-COA REDUCTASE"/>
    <property type="match status" value="1"/>
</dbReference>
<evidence type="ECO:0000256" key="7">
    <source>
        <dbReference type="ARBA" id="ARBA00023002"/>
    </source>
</evidence>
<dbReference type="PANTHER" id="PTHR42917:SF2">
    <property type="entry name" value="2,4-DIENOYL-COA REDUCTASE [(2E)-ENOYL-COA-PRODUCING]"/>
    <property type="match status" value="1"/>
</dbReference>
<evidence type="ECO:0000256" key="1">
    <source>
        <dbReference type="ARBA" id="ARBA00001917"/>
    </source>
</evidence>
<dbReference type="RefSeq" id="WP_127763969.1">
    <property type="nucleotide sequence ID" value="NZ_SADE01000001.1"/>
</dbReference>
<dbReference type="Proteomes" id="UP000287447">
    <property type="component" value="Unassembled WGS sequence"/>
</dbReference>
<gene>
    <name evidence="12" type="ORF">EOI86_04775</name>
</gene>
<sequence length="678" mass="71104">MSSPNAYPCLLSPIDVGPFTLPNRVIMGSMHTGLEGDADGLSRLAEFYRARAEGGVGLIITGGHSPNRDGNLGIPREEMATAEDAARHRVITSAVHDAGGRIALQVLHAGRYSYHDHPVSASPIRAPINKTAPRELTDAEVEATIDDFATATALARDGGYDGVELMGSEGYLITQFLASRTNHREDEWGGPLENRMRFATEIVRRSRAKAGDDCLIVFRLSVLDLVEGGLSGDDIVTVSKAIEAAGANILNSGIGWHEARIPTIAQPVPGAAFAWAAKPVKDAVGIPVVASNRIHTPEDAEKVIAGGMADMVSMARPFLADPDIVRKAASGDRDGINLCIACNQACLDHYFVGAAVTCLVNPAAAREGEFTPVPATIPKKIAVVGGGMAGLSAALTAARRGHAVTLFEAGAELGGQFNLAKHVPGKAVFADTIAYFRSNLDRAGAVIKMNSPADAEMLKAGGFDDIILATGVAPRVPDIPGVDHPSVITYPEALTGAKPVGERVAVIGAGGIGYDVSLFLVEAGSRHHVDIAEFNAHWGIDSSIAGEGGLTGEKPKRETPPHKVTLLKRSEGPFGRSLGRTTGWVHRIGLQRNGVETLAGVSYDRIDDDGLHITLGGESRVIPADTIVLCAGQDSRTDLVQPLLDAGIKLHVIGGAKLAAELDAKRAIEEGTRLGLSL</sequence>
<dbReference type="SUPFAM" id="SSF51395">
    <property type="entry name" value="FMN-linked oxidoreductases"/>
    <property type="match status" value="1"/>
</dbReference>
<evidence type="ECO:0000256" key="9">
    <source>
        <dbReference type="ARBA" id="ARBA00023014"/>
    </source>
</evidence>
<dbReference type="AlphaFoldDB" id="A0A437QVP8"/>
<dbReference type="SUPFAM" id="SSF51905">
    <property type="entry name" value="FAD/NAD(P)-binding domain"/>
    <property type="match status" value="1"/>
</dbReference>
<evidence type="ECO:0000256" key="8">
    <source>
        <dbReference type="ARBA" id="ARBA00023004"/>
    </source>
</evidence>
<evidence type="ECO:0000256" key="2">
    <source>
        <dbReference type="ARBA" id="ARBA00001966"/>
    </source>
</evidence>
<dbReference type="Gene3D" id="3.20.20.70">
    <property type="entry name" value="Aldolase class I"/>
    <property type="match status" value="1"/>
</dbReference>
<keyword evidence="13" id="KW-1185">Reference proteome</keyword>
<keyword evidence="8" id="KW-0408">Iron</keyword>
<comment type="similarity">
    <text evidence="3">In the N-terminal section; belongs to the NADH:flavin oxidoreductase/NADH oxidase family.</text>
</comment>
<dbReference type="GO" id="GO:0010181">
    <property type="term" value="F:FMN binding"/>
    <property type="evidence" value="ECO:0007669"/>
    <property type="project" value="InterPro"/>
</dbReference>
<dbReference type="Pfam" id="PF00724">
    <property type="entry name" value="Oxidored_FMN"/>
    <property type="match status" value="1"/>
</dbReference>
<comment type="cofactor">
    <cofactor evidence="2">
        <name>[4Fe-4S] cluster</name>
        <dbReference type="ChEBI" id="CHEBI:49883"/>
    </cofactor>
</comment>
<protein>
    <submittedName>
        <fullName evidence="12">FAD-dependent oxidoreductase</fullName>
    </submittedName>
</protein>
<dbReference type="Gene3D" id="3.40.50.720">
    <property type="entry name" value="NAD(P)-binding Rossmann-like Domain"/>
    <property type="match status" value="1"/>
</dbReference>
<evidence type="ECO:0000256" key="3">
    <source>
        <dbReference type="ARBA" id="ARBA00011048"/>
    </source>
</evidence>
<dbReference type="OrthoDB" id="9804454at2"/>
<dbReference type="GO" id="GO:0051536">
    <property type="term" value="F:iron-sulfur cluster binding"/>
    <property type="evidence" value="ECO:0007669"/>
    <property type="project" value="UniProtKB-KW"/>
</dbReference>
<dbReference type="InterPro" id="IPR051793">
    <property type="entry name" value="NADH:flavin_oxidoreductase"/>
</dbReference>
<keyword evidence="5" id="KW-0288">FMN</keyword>
<comment type="caution">
    <text evidence="12">The sequence shown here is derived from an EMBL/GenBank/DDBJ whole genome shotgun (WGS) entry which is preliminary data.</text>
</comment>
<dbReference type="EMBL" id="SADE01000001">
    <property type="protein sequence ID" value="RVU38597.1"/>
    <property type="molecule type" value="Genomic_DNA"/>
</dbReference>
<evidence type="ECO:0000259" key="11">
    <source>
        <dbReference type="Pfam" id="PF07992"/>
    </source>
</evidence>
<keyword evidence="6" id="KW-0479">Metal-binding</keyword>
<feature type="domain" description="FAD/NAD(P)-binding" evidence="11">
    <location>
        <begin position="380"/>
        <end position="651"/>
    </location>
</feature>
<dbReference type="GO" id="GO:0016491">
    <property type="term" value="F:oxidoreductase activity"/>
    <property type="evidence" value="ECO:0007669"/>
    <property type="project" value="UniProtKB-KW"/>
</dbReference>
<dbReference type="GO" id="GO:0046872">
    <property type="term" value="F:metal ion binding"/>
    <property type="evidence" value="ECO:0007669"/>
    <property type="project" value="UniProtKB-KW"/>
</dbReference>
<accession>A0A437QVP8</accession>
<evidence type="ECO:0000259" key="10">
    <source>
        <dbReference type="Pfam" id="PF00724"/>
    </source>
</evidence>
<dbReference type="PRINTS" id="PR00469">
    <property type="entry name" value="PNDRDTASEII"/>
</dbReference>
<evidence type="ECO:0000256" key="4">
    <source>
        <dbReference type="ARBA" id="ARBA00022630"/>
    </source>
</evidence>
<feature type="domain" description="NADH:flavin oxidoreductase/NADH oxidase N-terminal" evidence="10">
    <location>
        <begin position="10"/>
        <end position="331"/>
    </location>
</feature>
<dbReference type="Gene3D" id="3.50.50.60">
    <property type="entry name" value="FAD/NAD(P)-binding domain"/>
    <property type="match status" value="1"/>
</dbReference>
<dbReference type="InterPro" id="IPR036188">
    <property type="entry name" value="FAD/NAD-bd_sf"/>
</dbReference>
<organism evidence="12 13">
    <name type="scientific">Hwanghaeella grinnelliae</name>
    <dbReference type="NCBI Taxonomy" id="2500179"/>
    <lineage>
        <taxon>Bacteria</taxon>
        <taxon>Pseudomonadati</taxon>
        <taxon>Pseudomonadota</taxon>
        <taxon>Alphaproteobacteria</taxon>
        <taxon>Rhodospirillales</taxon>
        <taxon>Rhodospirillaceae</taxon>
        <taxon>Hwanghaeella</taxon>
    </lineage>
</organism>
<evidence type="ECO:0000313" key="13">
    <source>
        <dbReference type="Proteomes" id="UP000287447"/>
    </source>
</evidence>
<dbReference type="Pfam" id="PF07992">
    <property type="entry name" value="Pyr_redox_2"/>
    <property type="match status" value="1"/>
</dbReference>
<keyword evidence="7" id="KW-0560">Oxidoreductase</keyword>
<reference evidence="13" key="1">
    <citation type="submission" date="2019-01" db="EMBL/GenBank/DDBJ databases">
        <title>Gri0909 isolated from a small marine red alga.</title>
        <authorList>
            <person name="Kim J."/>
            <person name="Jeong S.E."/>
            <person name="Jeon C.O."/>
        </authorList>
    </citation>
    <scope>NUCLEOTIDE SEQUENCE [LARGE SCALE GENOMIC DNA]</scope>
    <source>
        <strain evidence="13">Gri0909</strain>
    </source>
</reference>
<evidence type="ECO:0000256" key="5">
    <source>
        <dbReference type="ARBA" id="ARBA00022643"/>
    </source>
</evidence>
<dbReference type="PRINTS" id="PR00368">
    <property type="entry name" value="FADPNR"/>
</dbReference>
<proteinExistence type="inferred from homology"/>
<dbReference type="InterPro" id="IPR001155">
    <property type="entry name" value="OxRdtase_FMN_N"/>
</dbReference>
<dbReference type="InterPro" id="IPR013785">
    <property type="entry name" value="Aldolase_TIM"/>
</dbReference>
<dbReference type="InterPro" id="IPR023753">
    <property type="entry name" value="FAD/NAD-binding_dom"/>
</dbReference>
<comment type="cofactor">
    <cofactor evidence="1">
        <name>FMN</name>
        <dbReference type="ChEBI" id="CHEBI:58210"/>
    </cofactor>
</comment>
<evidence type="ECO:0000313" key="12">
    <source>
        <dbReference type="EMBL" id="RVU38597.1"/>
    </source>
</evidence>
<keyword evidence="4" id="KW-0285">Flavoprotein</keyword>
<keyword evidence="9" id="KW-0411">Iron-sulfur</keyword>
<evidence type="ECO:0000256" key="6">
    <source>
        <dbReference type="ARBA" id="ARBA00022723"/>
    </source>
</evidence>
<name>A0A437QVP8_9PROT</name>